<name>A0A927K347_9ACTN</name>
<dbReference type="EMBL" id="JACYXZ010000001">
    <property type="protein sequence ID" value="MBD8868866.1"/>
    <property type="molecule type" value="Genomic_DNA"/>
</dbReference>
<feature type="transmembrane region" description="Helical" evidence="1">
    <location>
        <begin position="120"/>
        <end position="140"/>
    </location>
</feature>
<evidence type="ECO:0000313" key="3">
    <source>
        <dbReference type="Proteomes" id="UP000616839"/>
    </source>
</evidence>
<accession>A0A927K347</accession>
<feature type="transmembrane region" description="Helical" evidence="1">
    <location>
        <begin position="48"/>
        <end position="76"/>
    </location>
</feature>
<gene>
    <name evidence="2" type="ORF">IE331_04440</name>
</gene>
<keyword evidence="1" id="KW-0472">Membrane</keyword>
<protein>
    <submittedName>
        <fullName evidence="2">Uncharacterized protein</fullName>
    </submittedName>
</protein>
<keyword evidence="1" id="KW-0812">Transmembrane</keyword>
<keyword evidence="1" id="KW-1133">Transmembrane helix</keyword>
<dbReference type="Proteomes" id="UP000616839">
    <property type="component" value="Unassembled WGS sequence"/>
</dbReference>
<keyword evidence="3" id="KW-1185">Reference proteome</keyword>
<feature type="transmembrane region" description="Helical" evidence="1">
    <location>
        <begin position="12"/>
        <end position="36"/>
    </location>
</feature>
<evidence type="ECO:0000313" key="2">
    <source>
        <dbReference type="EMBL" id="MBD8868866.1"/>
    </source>
</evidence>
<comment type="caution">
    <text evidence="2">The sequence shown here is derived from an EMBL/GenBank/DDBJ whole genome shotgun (WGS) entry which is preliminary data.</text>
</comment>
<feature type="transmembrane region" description="Helical" evidence="1">
    <location>
        <begin position="88"/>
        <end position="108"/>
    </location>
</feature>
<dbReference type="RefSeq" id="WP_192140847.1">
    <property type="nucleotide sequence ID" value="NZ_JACYXZ010000001.1"/>
</dbReference>
<sequence>MPHARPVEAPRLPSWAPYVATGLVLTSLGAGALWTACHIAPDAVLHNAALFAHLTCLVVGFGAVLTVDWVALLWLARRCELRDVLRQAGHVHVPIWTGYAGLVVSGVMLEPDLSSPITRVKLAMVLLIGWNGLLAMWLHARLTEDPYRFHLGVSTLTASLSQIGWWGGDADRVRQFPLMHFVQLAAGQAVATCRCPARLLDMQVIACLWCCHGHCLSGSG</sequence>
<proteinExistence type="predicted"/>
<organism evidence="2 3">
    <name type="scientific">Nocardioides donggukensis</name>
    <dbReference type="NCBI Taxonomy" id="2774019"/>
    <lineage>
        <taxon>Bacteria</taxon>
        <taxon>Bacillati</taxon>
        <taxon>Actinomycetota</taxon>
        <taxon>Actinomycetes</taxon>
        <taxon>Propionibacteriales</taxon>
        <taxon>Nocardioidaceae</taxon>
        <taxon>Nocardioides</taxon>
    </lineage>
</organism>
<evidence type="ECO:0000256" key="1">
    <source>
        <dbReference type="SAM" id="Phobius"/>
    </source>
</evidence>
<dbReference type="AlphaFoldDB" id="A0A927K347"/>
<reference evidence="2" key="1">
    <citation type="submission" date="2020-09" db="EMBL/GenBank/DDBJ databases">
        <title>Nocardioides sp. strain MJB4 16S ribosomal RNA gene Genome sequencing and assembly.</title>
        <authorList>
            <person name="Kim I."/>
        </authorList>
    </citation>
    <scope>NUCLEOTIDE SEQUENCE</scope>
    <source>
        <strain evidence="2">MJB4</strain>
    </source>
</reference>